<gene>
    <name evidence="8" type="primary">thiD</name>
    <name evidence="8" type="ORF">dnl_00940</name>
</gene>
<dbReference type="GO" id="GO:0005524">
    <property type="term" value="F:ATP binding"/>
    <property type="evidence" value="ECO:0007669"/>
    <property type="project" value="UniProtKB-KW"/>
</dbReference>
<evidence type="ECO:0000313" key="8">
    <source>
        <dbReference type="EMBL" id="QTA77896.1"/>
    </source>
</evidence>
<dbReference type="RefSeq" id="WP_246514839.1">
    <property type="nucleotide sequence ID" value="NZ_CP061799.1"/>
</dbReference>
<dbReference type="InterPro" id="IPR029056">
    <property type="entry name" value="Ribokinase-like"/>
</dbReference>
<dbReference type="Proteomes" id="UP000663720">
    <property type="component" value="Chromosome"/>
</dbReference>
<reference evidence="8" key="1">
    <citation type="journal article" date="2021" name="Microb. Physiol.">
        <title>Proteogenomic Insights into the Physiology of Marine, Sulfate-Reducing, Filamentous Desulfonema limicola and Desulfonema magnum.</title>
        <authorList>
            <person name="Schnaars V."/>
            <person name="Wohlbrand L."/>
            <person name="Scheve S."/>
            <person name="Hinrichs C."/>
            <person name="Reinhardt R."/>
            <person name="Rabus R."/>
        </authorList>
    </citation>
    <scope>NUCLEOTIDE SEQUENCE</scope>
    <source>
        <strain evidence="8">5ac10</strain>
    </source>
</reference>
<dbReference type="GO" id="GO:0009228">
    <property type="term" value="P:thiamine biosynthetic process"/>
    <property type="evidence" value="ECO:0007669"/>
    <property type="project" value="InterPro"/>
</dbReference>
<dbReference type="GO" id="GO:0008902">
    <property type="term" value="F:hydroxymethylpyrimidine kinase activity"/>
    <property type="evidence" value="ECO:0007669"/>
    <property type="project" value="UniProtKB-EC"/>
</dbReference>
<evidence type="ECO:0000256" key="4">
    <source>
        <dbReference type="ARBA" id="ARBA00022741"/>
    </source>
</evidence>
<evidence type="ECO:0000256" key="2">
    <source>
        <dbReference type="ARBA" id="ARBA00012135"/>
    </source>
</evidence>
<dbReference type="PANTHER" id="PTHR20858">
    <property type="entry name" value="PHOSPHOMETHYLPYRIMIDINE KINASE"/>
    <property type="match status" value="1"/>
</dbReference>
<dbReference type="KEGG" id="dli:dnl_00940"/>
<dbReference type="CDD" id="cd01169">
    <property type="entry name" value="HMPP_kinase"/>
    <property type="match status" value="1"/>
</dbReference>
<evidence type="ECO:0000313" key="9">
    <source>
        <dbReference type="Proteomes" id="UP000663720"/>
    </source>
</evidence>
<dbReference type="NCBIfam" id="TIGR00097">
    <property type="entry name" value="HMP-P_kinase"/>
    <property type="match status" value="1"/>
</dbReference>
<evidence type="ECO:0000259" key="7">
    <source>
        <dbReference type="Pfam" id="PF08543"/>
    </source>
</evidence>
<evidence type="ECO:0000256" key="1">
    <source>
        <dbReference type="ARBA" id="ARBA00004948"/>
    </source>
</evidence>
<organism evidence="8 9">
    <name type="scientific">Desulfonema limicola</name>
    <dbReference type="NCBI Taxonomy" id="45656"/>
    <lineage>
        <taxon>Bacteria</taxon>
        <taxon>Pseudomonadati</taxon>
        <taxon>Thermodesulfobacteriota</taxon>
        <taxon>Desulfobacteria</taxon>
        <taxon>Desulfobacterales</taxon>
        <taxon>Desulfococcaceae</taxon>
        <taxon>Desulfonema</taxon>
    </lineage>
</organism>
<dbReference type="EC" id="2.7.1.49" evidence="2"/>
<dbReference type="FunFam" id="3.40.1190.20:FF:000003">
    <property type="entry name" value="Phosphomethylpyrimidine kinase ThiD"/>
    <property type="match status" value="1"/>
</dbReference>
<comment type="pathway">
    <text evidence="1">Cofactor biosynthesis; thiamine diphosphate biosynthesis.</text>
</comment>
<dbReference type="SUPFAM" id="SSF53613">
    <property type="entry name" value="Ribokinase-like"/>
    <property type="match status" value="1"/>
</dbReference>
<dbReference type="GO" id="GO:0008972">
    <property type="term" value="F:phosphomethylpyrimidine kinase activity"/>
    <property type="evidence" value="ECO:0007669"/>
    <property type="project" value="InterPro"/>
</dbReference>
<evidence type="ECO:0000256" key="3">
    <source>
        <dbReference type="ARBA" id="ARBA00022679"/>
    </source>
</evidence>
<dbReference type="PANTHER" id="PTHR20858:SF17">
    <property type="entry name" value="HYDROXYMETHYLPYRIMIDINE_PHOSPHOMETHYLPYRIMIDINE KINASE THI20-RELATED"/>
    <property type="match status" value="1"/>
</dbReference>
<dbReference type="AlphaFoldDB" id="A0A975B338"/>
<keyword evidence="9" id="KW-1185">Reference proteome</keyword>
<keyword evidence="5 8" id="KW-0418">Kinase</keyword>
<evidence type="ECO:0000256" key="6">
    <source>
        <dbReference type="ARBA" id="ARBA00022840"/>
    </source>
</evidence>
<protein>
    <recommendedName>
        <fullName evidence="2">hydroxymethylpyrimidine kinase</fullName>
        <ecNumber evidence="2">2.7.1.49</ecNumber>
    </recommendedName>
</protein>
<dbReference type="EMBL" id="CP061799">
    <property type="protein sequence ID" value="QTA77896.1"/>
    <property type="molecule type" value="Genomic_DNA"/>
</dbReference>
<keyword evidence="4" id="KW-0547">Nucleotide-binding</keyword>
<dbReference type="Gene3D" id="3.40.1190.20">
    <property type="match status" value="1"/>
</dbReference>
<proteinExistence type="predicted"/>
<dbReference type="InterPro" id="IPR004399">
    <property type="entry name" value="HMP/HMP-P_kinase_dom"/>
</dbReference>
<keyword evidence="3" id="KW-0808">Transferase</keyword>
<keyword evidence="6" id="KW-0067">ATP-binding</keyword>
<feature type="domain" description="Pyridoxamine kinase/Phosphomethylpyrimidine kinase" evidence="7">
    <location>
        <begin position="12"/>
        <end position="255"/>
    </location>
</feature>
<sequence>MIKTALSIAGSDPSGGAGIQADIKTFQAHQVFGMSVITGVSVQNTQKVFDIQKIKPRIVHDQITCLFDDININAIKIGMIPGIPVLEAIVSALENYDLPHVVYDPVIMSSSGYSFLDYDSLKEMKNKLFPFVSILTPNIHEAEILTGKKINSLKQMKDAARIIKGFGLETIVVKGGHMGTGEAVDIFYNGTDMIELKSPRVKTGNNHGTGCTFSSAIAANLALGRDFYNSIKRAKTYISKALEKSLNIGKGSGPVCHF</sequence>
<dbReference type="InterPro" id="IPR013749">
    <property type="entry name" value="PM/HMP-P_kinase-1"/>
</dbReference>
<dbReference type="GO" id="GO:0005829">
    <property type="term" value="C:cytosol"/>
    <property type="evidence" value="ECO:0007669"/>
    <property type="project" value="TreeGrafter"/>
</dbReference>
<accession>A0A975B338</accession>
<dbReference type="Pfam" id="PF08543">
    <property type="entry name" value="Phos_pyr_kin"/>
    <property type="match status" value="1"/>
</dbReference>
<name>A0A975B338_9BACT</name>
<evidence type="ECO:0000256" key="5">
    <source>
        <dbReference type="ARBA" id="ARBA00022777"/>
    </source>
</evidence>